<name>A0A975XZB9_9ACTN</name>
<reference evidence="2" key="1">
    <citation type="submission" date="2021-06" db="EMBL/GenBank/DDBJ databases">
        <title>Complete genome sequence of Nocardioides sp. G188.</title>
        <authorList>
            <person name="Im W.-T."/>
        </authorList>
    </citation>
    <scope>NUCLEOTIDE SEQUENCE</scope>
    <source>
        <strain evidence="2">G188</strain>
    </source>
</reference>
<evidence type="ECO:0000259" key="1">
    <source>
        <dbReference type="Pfam" id="PF02720"/>
    </source>
</evidence>
<dbReference type="Proteomes" id="UP000683575">
    <property type="component" value="Chromosome"/>
</dbReference>
<dbReference type="KEGG" id="nps:KRR39_17600"/>
<dbReference type="AlphaFoldDB" id="A0A975XZB9"/>
<accession>A0A975XZB9</accession>
<protein>
    <submittedName>
        <fullName evidence="2">13E12 repeat family protein</fullName>
    </submittedName>
</protein>
<gene>
    <name evidence="2" type="ORF">KRR39_17600</name>
</gene>
<organism evidence="2 3">
    <name type="scientific">Nocardioides panacis</name>
    <dbReference type="NCBI Taxonomy" id="2849501"/>
    <lineage>
        <taxon>Bacteria</taxon>
        <taxon>Bacillati</taxon>
        <taxon>Actinomycetota</taxon>
        <taxon>Actinomycetes</taxon>
        <taxon>Propionibacteriales</taxon>
        <taxon>Nocardioidaceae</taxon>
        <taxon>Nocardioides</taxon>
    </lineage>
</organism>
<keyword evidence="3" id="KW-1185">Reference proteome</keyword>
<dbReference type="InterPro" id="IPR003870">
    <property type="entry name" value="DUF222"/>
</dbReference>
<dbReference type="RefSeq" id="WP_216938777.1">
    <property type="nucleotide sequence ID" value="NZ_CP077062.1"/>
</dbReference>
<evidence type="ECO:0000313" key="3">
    <source>
        <dbReference type="Proteomes" id="UP000683575"/>
    </source>
</evidence>
<dbReference type="EMBL" id="CP077062">
    <property type="protein sequence ID" value="QWZ07266.1"/>
    <property type="molecule type" value="Genomic_DNA"/>
</dbReference>
<evidence type="ECO:0000313" key="2">
    <source>
        <dbReference type="EMBL" id="QWZ07266.1"/>
    </source>
</evidence>
<feature type="domain" description="DUF222" evidence="1">
    <location>
        <begin position="2"/>
        <end position="72"/>
    </location>
</feature>
<proteinExistence type="predicted"/>
<dbReference type="Pfam" id="PF02720">
    <property type="entry name" value="DUF222"/>
    <property type="match status" value="1"/>
</dbReference>
<sequence>MARRLEETYHATRDAFAAGAVNQDQVAVIVRSADLLPVDVSDAQRRAAEAGLVAEAVAGANAKRLRQAVGGCSRWSPGSWPTRTKRGC</sequence>